<dbReference type="InterPro" id="IPR032675">
    <property type="entry name" value="LRR_dom_sf"/>
</dbReference>
<name>A0A165ENB0_9APHY</name>
<protein>
    <recommendedName>
        <fullName evidence="1">F-box domain-containing protein</fullName>
    </recommendedName>
</protein>
<dbReference type="EMBL" id="KV427619">
    <property type="protein sequence ID" value="KZT07422.1"/>
    <property type="molecule type" value="Genomic_DNA"/>
</dbReference>
<organism evidence="2 3">
    <name type="scientific">Laetiporus sulphureus 93-53</name>
    <dbReference type="NCBI Taxonomy" id="1314785"/>
    <lineage>
        <taxon>Eukaryota</taxon>
        <taxon>Fungi</taxon>
        <taxon>Dikarya</taxon>
        <taxon>Basidiomycota</taxon>
        <taxon>Agaricomycotina</taxon>
        <taxon>Agaricomycetes</taxon>
        <taxon>Polyporales</taxon>
        <taxon>Laetiporus</taxon>
    </lineage>
</organism>
<dbReference type="RefSeq" id="XP_040765162.1">
    <property type="nucleotide sequence ID" value="XM_040908713.1"/>
</dbReference>
<evidence type="ECO:0000259" key="1">
    <source>
        <dbReference type="PROSITE" id="PS50181"/>
    </source>
</evidence>
<dbReference type="OrthoDB" id="3247499at2759"/>
<feature type="domain" description="F-box" evidence="1">
    <location>
        <begin position="1"/>
        <end position="44"/>
    </location>
</feature>
<dbReference type="Gene3D" id="1.20.1280.50">
    <property type="match status" value="1"/>
</dbReference>
<dbReference type="GeneID" id="63825742"/>
<dbReference type="InterPro" id="IPR001810">
    <property type="entry name" value="F-box_dom"/>
</dbReference>
<dbReference type="PROSITE" id="PS50181">
    <property type="entry name" value="FBOX"/>
    <property type="match status" value="1"/>
</dbReference>
<dbReference type="AlphaFoldDB" id="A0A165ENB0"/>
<accession>A0A165ENB0</accession>
<sequence length="372" mass="41562">MSSIFPNETLFAIFENLPPTALVQVTCVSNRFRAIAERILYSNIVIYEGLSLSNSRPYPYKTLRCCETLLRYADLCEVVRRFHIRWQTDDGPRQQFIPFVEPSLVKLNQVLRRLGQLEVLELAFGLIGAQISAQSILQGCSFPSMHTFAMCGIGRGSIPAKYQPYTASIDSFLAVTPSIHHLRLSDHYDPIRIRSLALPALSIFRGTAVTAASILPGRSVQSLALVGQDHIERELLAHISRGSTPIRRLDLSGISVTPTLLRDISQHLSRVVYLKVRFAFRHTLHHSFTGISILAGLTPVLGAFSQLYQLDLSPTPVSNMGLGNSLEESSLCTTWARSCTSLRQVIFPSKTEWSLSPEQIWVPHSTPRYTRS</sequence>
<dbReference type="InParanoid" id="A0A165ENB0"/>
<dbReference type="SUPFAM" id="SSF81383">
    <property type="entry name" value="F-box domain"/>
    <property type="match status" value="1"/>
</dbReference>
<dbReference type="Gene3D" id="3.80.10.10">
    <property type="entry name" value="Ribonuclease Inhibitor"/>
    <property type="match status" value="1"/>
</dbReference>
<gene>
    <name evidence="2" type="ORF">LAESUDRAFT_724891</name>
</gene>
<evidence type="ECO:0000313" key="2">
    <source>
        <dbReference type="EMBL" id="KZT07422.1"/>
    </source>
</evidence>
<reference evidence="2 3" key="1">
    <citation type="journal article" date="2016" name="Mol. Biol. Evol.">
        <title>Comparative Genomics of Early-Diverging Mushroom-Forming Fungi Provides Insights into the Origins of Lignocellulose Decay Capabilities.</title>
        <authorList>
            <person name="Nagy L.G."/>
            <person name="Riley R."/>
            <person name="Tritt A."/>
            <person name="Adam C."/>
            <person name="Daum C."/>
            <person name="Floudas D."/>
            <person name="Sun H."/>
            <person name="Yadav J.S."/>
            <person name="Pangilinan J."/>
            <person name="Larsson K.H."/>
            <person name="Matsuura K."/>
            <person name="Barry K."/>
            <person name="Labutti K."/>
            <person name="Kuo R."/>
            <person name="Ohm R.A."/>
            <person name="Bhattacharya S.S."/>
            <person name="Shirouzu T."/>
            <person name="Yoshinaga Y."/>
            <person name="Martin F.M."/>
            <person name="Grigoriev I.V."/>
            <person name="Hibbett D.S."/>
        </authorList>
    </citation>
    <scope>NUCLEOTIDE SEQUENCE [LARGE SCALE GENOMIC DNA]</scope>
    <source>
        <strain evidence="2 3">93-53</strain>
    </source>
</reference>
<dbReference type="InterPro" id="IPR036047">
    <property type="entry name" value="F-box-like_dom_sf"/>
</dbReference>
<proteinExistence type="predicted"/>
<dbReference type="SUPFAM" id="SSF52047">
    <property type="entry name" value="RNI-like"/>
    <property type="match status" value="1"/>
</dbReference>
<keyword evidence="3" id="KW-1185">Reference proteome</keyword>
<dbReference type="CDD" id="cd09917">
    <property type="entry name" value="F-box_SF"/>
    <property type="match status" value="1"/>
</dbReference>
<dbReference type="Pfam" id="PF12937">
    <property type="entry name" value="F-box-like"/>
    <property type="match status" value="1"/>
</dbReference>
<evidence type="ECO:0000313" key="3">
    <source>
        <dbReference type="Proteomes" id="UP000076871"/>
    </source>
</evidence>
<dbReference type="STRING" id="1314785.A0A165ENB0"/>
<dbReference type="Proteomes" id="UP000076871">
    <property type="component" value="Unassembled WGS sequence"/>
</dbReference>